<dbReference type="InterPro" id="IPR036365">
    <property type="entry name" value="PGBD-like_sf"/>
</dbReference>
<dbReference type="SUPFAM" id="SSF47090">
    <property type="entry name" value="PGBD-like"/>
    <property type="match status" value="1"/>
</dbReference>
<evidence type="ECO:0000259" key="1">
    <source>
        <dbReference type="SMART" id="SM00382"/>
    </source>
</evidence>
<dbReference type="Pfam" id="PF13401">
    <property type="entry name" value="AAA_22"/>
    <property type="match status" value="1"/>
</dbReference>
<dbReference type="Pfam" id="PF01471">
    <property type="entry name" value="PG_binding_1"/>
    <property type="match status" value="1"/>
</dbReference>
<dbReference type="Proteomes" id="UP001589645">
    <property type="component" value="Unassembled WGS sequence"/>
</dbReference>
<dbReference type="InterPro" id="IPR048809">
    <property type="entry name" value="GspA_C39-like"/>
</dbReference>
<dbReference type="Pfam" id="PF21327">
    <property type="entry name" value="GspA_C39-like"/>
    <property type="match status" value="1"/>
</dbReference>
<dbReference type="RefSeq" id="WP_390191665.1">
    <property type="nucleotide sequence ID" value="NZ_JBHMEP010000001.1"/>
</dbReference>
<accession>A0ABV5HMR5</accession>
<dbReference type="InterPro" id="IPR036366">
    <property type="entry name" value="PGBDSf"/>
</dbReference>
<dbReference type="SUPFAM" id="SSF52540">
    <property type="entry name" value="P-loop containing nucleoside triphosphate hydrolases"/>
    <property type="match status" value="1"/>
</dbReference>
<dbReference type="SMART" id="SM00382">
    <property type="entry name" value="AAA"/>
    <property type="match status" value="1"/>
</dbReference>
<feature type="domain" description="AAA+ ATPase" evidence="1">
    <location>
        <begin position="42"/>
        <end position="195"/>
    </location>
</feature>
<organism evidence="2 3">
    <name type="scientific">Vibrio olivae</name>
    <dbReference type="NCBI Taxonomy" id="1243002"/>
    <lineage>
        <taxon>Bacteria</taxon>
        <taxon>Pseudomonadati</taxon>
        <taxon>Pseudomonadota</taxon>
        <taxon>Gammaproteobacteria</taxon>
        <taxon>Vibrionales</taxon>
        <taxon>Vibrionaceae</taxon>
        <taxon>Vibrio</taxon>
    </lineage>
</organism>
<dbReference type="CDD" id="cd00009">
    <property type="entry name" value="AAA"/>
    <property type="match status" value="1"/>
</dbReference>
<dbReference type="Gene3D" id="1.10.101.10">
    <property type="entry name" value="PGBD-like superfamily/PGBD"/>
    <property type="match status" value="1"/>
</dbReference>
<reference evidence="2 3" key="1">
    <citation type="submission" date="2024-09" db="EMBL/GenBank/DDBJ databases">
        <authorList>
            <person name="Sun Q."/>
            <person name="Mori K."/>
        </authorList>
    </citation>
    <scope>NUCLEOTIDE SEQUENCE [LARGE SCALE GENOMIC DNA]</scope>
    <source>
        <strain evidence="2 3">CECT 8064</strain>
    </source>
</reference>
<sequence>MYKDYYGFVELPFSIVPNSRYLYLSPRHQEAMRHLQSGLGEGGGFAMLTGEVGTGKTTIARAMLKSLDSQTQAGLILNPTFSSIELLQAICDEFNVRYQPNDSLKVLNHALYQCLLANHTQGRQTLLVIDEAQHLSADVLEQLRLLTNLETDSRKLLKVLLIGQPELQYKLQMPQLRQLAQRITGRYHLLPLTVDDTVKYISFRLEKAGGDRQLFTSKSMKYIATQTQGIPRLVNLVCDAILNEAYSRGERQPSHETVVDACQHVMAFQTSFNQASNNQQITSIKRRLWTASTLVGSGLAIACYVWTPMLISPLAKEYAQQHYPSSPASAVEKKVVPASLTTLMSSGHLLEQGISELYKVWGYDASVMDSFCQESNNTREFECHYQGSATLETIEALNFPVLLELDVNQQPEYAILYQMDDQHVELLMGDKRLRFERNTLNQFWQGGAYIIWKKRWSQTLKPGMSGEKVAELNQCVSKLLGESATSSDRYDAALEQKVKLFQRWQKLSVDGIAGQQTLDRLSQMTQSDAPLLNHQGEPHVECS</sequence>
<keyword evidence="3" id="KW-1185">Reference proteome</keyword>
<dbReference type="InterPro" id="IPR052026">
    <property type="entry name" value="ExeA_AAA_ATPase_DNA-bind"/>
</dbReference>
<proteinExistence type="predicted"/>
<protein>
    <submittedName>
        <fullName evidence="2">AAA family ATPase</fullName>
    </submittedName>
</protein>
<gene>
    <name evidence="2" type="ORF">ACFFUV_09650</name>
</gene>
<dbReference type="InterPro" id="IPR027417">
    <property type="entry name" value="P-loop_NTPase"/>
</dbReference>
<evidence type="ECO:0000313" key="2">
    <source>
        <dbReference type="EMBL" id="MFB9135227.1"/>
    </source>
</evidence>
<dbReference type="InterPro" id="IPR002477">
    <property type="entry name" value="Peptidoglycan-bd-like"/>
</dbReference>
<dbReference type="PANTHER" id="PTHR35894:SF1">
    <property type="entry name" value="PHOSPHORIBULOKINASE _ URIDINE KINASE FAMILY"/>
    <property type="match status" value="1"/>
</dbReference>
<dbReference type="PANTHER" id="PTHR35894">
    <property type="entry name" value="GENERAL SECRETION PATHWAY PROTEIN A-RELATED"/>
    <property type="match status" value="1"/>
</dbReference>
<name>A0ABV5HMR5_9VIBR</name>
<dbReference type="Gene3D" id="3.90.70.10">
    <property type="entry name" value="Cysteine proteinases"/>
    <property type="match status" value="1"/>
</dbReference>
<comment type="caution">
    <text evidence="2">The sequence shown here is derived from an EMBL/GenBank/DDBJ whole genome shotgun (WGS) entry which is preliminary data.</text>
</comment>
<dbReference type="Gene3D" id="3.40.50.300">
    <property type="entry name" value="P-loop containing nucleotide triphosphate hydrolases"/>
    <property type="match status" value="1"/>
</dbReference>
<dbReference type="InterPro" id="IPR003593">
    <property type="entry name" value="AAA+_ATPase"/>
</dbReference>
<dbReference type="EMBL" id="JBHMEP010000001">
    <property type="protein sequence ID" value="MFB9135227.1"/>
    <property type="molecule type" value="Genomic_DNA"/>
</dbReference>
<dbReference type="InterPro" id="IPR049945">
    <property type="entry name" value="AAA_22"/>
</dbReference>
<evidence type="ECO:0000313" key="3">
    <source>
        <dbReference type="Proteomes" id="UP001589645"/>
    </source>
</evidence>